<dbReference type="Gene3D" id="3.40.1410.10">
    <property type="entry name" value="Chorismate lyase-like"/>
    <property type="match status" value="1"/>
</dbReference>
<reference evidence="6" key="1">
    <citation type="submission" date="2017-06" db="EMBL/GenBank/DDBJ databases">
        <title>Herbaspirillum phytohormonus sp. nov., isolated from the root nodule of Robinia pseudoacacia in lead-zinc mine.</title>
        <authorList>
            <person name="Fan M."/>
            <person name="Lin Y."/>
        </authorList>
    </citation>
    <scope>NUCLEOTIDE SEQUENCE [LARGE SCALE GENOMIC DNA]</scope>
    <source>
        <strain evidence="6">SC-089</strain>
    </source>
</reference>
<dbReference type="Pfam" id="PF00392">
    <property type="entry name" value="GntR"/>
    <property type="match status" value="1"/>
</dbReference>
<comment type="caution">
    <text evidence="5">The sequence shown here is derived from an EMBL/GenBank/DDBJ whole genome shotgun (WGS) entry which is preliminary data.</text>
</comment>
<dbReference type="Proteomes" id="UP000214603">
    <property type="component" value="Unassembled WGS sequence"/>
</dbReference>
<dbReference type="SUPFAM" id="SSF64288">
    <property type="entry name" value="Chorismate lyase-like"/>
    <property type="match status" value="1"/>
</dbReference>
<dbReference type="CDD" id="cd07377">
    <property type="entry name" value="WHTH_GntR"/>
    <property type="match status" value="1"/>
</dbReference>
<keyword evidence="3" id="KW-0804">Transcription</keyword>
<evidence type="ECO:0000256" key="2">
    <source>
        <dbReference type="ARBA" id="ARBA00023125"/>
    </source>
</evidence>
<dbReference type="FunFam" id="1.10.10.10:FF:000079">
    <property type="entry name" value="GntR family transcriptional regulator"/>
    <property type="match status" value="1"/>
</dbReference>
<gene>
    <name evidence="5" type="ORF">CEY11_03430</name>
</gene>
<dbReference type="SMART" id="SM00345">
    <property type="entry name" value="HTH_GNTR"/>
    <property type="match status" value="1"/>
</dbReference>
<dbReference type="InterPro" id="IPR050679">
    <property type="entry name" value="Bact_HTH_transcr_reg"/>
</dbReference>
<dbReference type="GO" id="GO:0045892">
    <property type="term" value="P:negative regulation of DNA-templated transcription"/>
    <property type="evidence" value="ECO:0007669"/>
    <property type="project" value="TreeGrafter"/>
</dbReference>
<dbReference type="SMART" id="SM00866">
    <property type="entry name" value="UTRA"/>
    <property type="match status" value="1"/>
</dbReference>
<dbReference type="InterPro" id="IPR036388">
    <property type="entry name" value="WH-like_DNA-bd_sf"/>
</dbReference>
<evidence type="ECO:0000259" key="4">
    <source>
        <dbReference type="PROSITE" id="PS50949"/>
    </source>
</evidence>
<dbReference type="RefSeq" id="WP_088601942.1">
    <property type="nucleotide sequence ID" value="NZ_NJIH01000002.1"/>
</dbReference>
<dbReference type="PANTHER" id="PTHR44846:SF1">
    <property type="entry name" value="MANNOSYL-D-GLYCERATE TRANSPORT_METABOLISM SYSTEM REPRESSOR MNGR-RELATED"/>
    <property type="match status" value="1"/>
</dbReference>
<dbReference type="PROSITE" id="PS50949">
    <property type="entry name" value="HTH_GNTR"/>
    <property type="match status" value="1"/>
</dbReference>
<dbReference type="GO" id="GO:0003700">
    <property type="term" value="F:DNA-binding transcription factor activity"/>
    <property type="evidence" value="ECO:0007669"/>
    <property type="project" value="InterPro"/>
</dbReference>
<dbReference type="Gene3D" id="1.10.10.10">
    <property type="entry name" value="Winged helix-like DNA-binding domain superfamily/Winged helix DNA-binding domain"/>
    <property type="match status" value="1"/>
</dbReference>
<dbReference type="AlphaFoldDB" id="A0A225MZ39"/>
<proteinExistence type="predicted"/>
<dbReference type="InterPro" id="IPR011663">
    <property type="entry name" value="UTRA"/>
</dbReference>
<dbReference type="OrthoDB" id="8582866at2"/>
<dbReference type="SUPFAM" id="SSF46785">
    <property type="entry name" value="Winged helix' DNA-binding domain"/>
    <property type="match status" value="1"/>
</dbReference>
<dbReference type="PANTHER" id="PTHR44846">
    <property type="entry name" value="MANNOSYL-D-GLYCERATE TRANSPORT/METABOLISM SYSTEM REPRESSOR MNGR-RELATED"/>
    <property type="match status" value="1"/>
</dbReference>
<accession>A0A225MZ39</accession>
<feature type="domain" description="HTH gntR-type" evidence="4">
    <location>
        <begin position="12"/>
        <end position="80"/>
    </location>
</feature>
<dbReference type="InterPro" id="IPR000524">
    <property type="entry name" value="Tscrpt_reg_HTH_GntR"/>
</dbReference>
<evidence type="ECO:0000256" key="3">
    <source>
        <dbReference type="ARBA" id="ARBA00023163"/>
    </source>
</evidence>
<keyword evidence="6" id="KW-1185">Reference proteome</keyword>
<evidence type="ECO:0000313" key="5">
    <source>
        <dbReference type="EMBL" id="OWT65793.1"/>
    </source>
</evidence>
<dbReference type="InterPro" id="IPR028978">
    <property type="entry name" value="Chorismate_lyase_/UTRA_dom_sf"/>
</dbReference>
<dbReference type="EMBL" id="NJIH01000002">
    <property type="protein sequence ID" value="OWT65793.1"/>
    <property type="molecule type" value="Genomic_DNA"/>
</dbReference>
<dbReference type="Pfam" id="PF07702">
    <property type="entry name" value="UTRA"/>
    <property type="match status" value="1"/>
</dbReference>
<keyword evidence="1" id="KW-0805">Transcription regulation</keyword>
<evidence type="ECO:0000256" key="1">
    <source>
        <dbReference type="ARBA" id="ARBA00023015"/>
    </source>
</evidence>
<evidence type="ECO:0000313" key="6">
    <source>
        <dbReference type="Proteomes" id="UP000214603"/>
    </source>
</evidence>
<organism evidence="5 6">
    <name type="scientific">Candidimonas nitroreducens</name>
    <dbReference type="NCBI Taxonomy" id="683354"/>
    <lineage>
        <taxon>Bacteria</taxon>
        <taxon>Pseudomonadati</taxon>
        <taxon>Pseudomonadota</taxon>
        <taxon>Betaproteobacteria</taxon>
        <taxon>Burkholderiales</taxon>
        <taxon>Alcaligenaceae</taxon>
        <taxon>Candidimonas</taxon>
    </lineage>
</organism>
<keyword evidence="2" id="KW-0238">DNA-binding</keyword>
<dbReference type="PRINTS" id="PR00035">
    <property type="entry name" value="HTHGNTR"/>
</dbReference>
<name>A0A225MZ39_9BURK</name>
<sequence>MSPESALPASPTPLYFRVEQRIRQSIDDGLIAPGAELPTEVELCKRYGVSRITVRRALGRLVSQGVVVRKQGVGTFVSHAPSKLVQLTASLETMLAPAPSLSQVVLGMEIVKATGEIAAGLRLAEDEPVMACNMLHCGREGPFSFSFMYVTPDVGRQLDPKRLVEGRPAVCVAEDVFNRQIGRAEQAIDPDRASRAVASHLEIKAGTPLLRVTRTYFVDSDQPIATVVAWYHPQRFRYSVLLLPSP</sequence>
<dbReference type="InterPro" id="IPR036390">
    <property type="entry name" value="WH_DNA-bd_sf"/>
</dbReference>
<dbReference type="GO" id="GO:0003677">
    <property type="term" value="F:DNA binding"/>
    <property type="evidence" value="ECO:0007669"/>
    <property type="project" value="UniProtKB-KW"/>
</dbReference>
<protein>
    <recommendedName>
        <fullName evidence="4">HTH gntR-type domain-containing protein</fullName>
    </recommendedName>
</protein>